<dbReference type="RefSeq" id="XP_037147824.1">
    <property type="nucleotide sequence ID" value="XM_037296643.1"/>
</dbReference>
<dbReference type="GeneID" id="59334141"/>
<sequence>MAGLRTVALDEADEPQRLNLKDDNQWASGSSIPGLNALILQPSLREYNLLLRYTRPEQKTLTLENSEA</sequence>
<dbReference type="Proteomes" id="UP000593566">
    <property type="component" value="Unassembled WGS sequence"/>
</dbReference>
<protein>
    <submittedName>
        <fullName evidence="1">Uncharacterized protein</fullName>
    </submittedName>
</protein>
<proteinExistence type="predicted"/>
<accession>A0A8H6F8C5</accession>
<organism evidence="1 2">
    <name type="scientific">Letharia lupina</name>
    <dbReference type="NCBI Taxonomy" id="560253"/>
    <lineage>
        <taxon>Eukaryota</taxon>
        <taxon>Fungi</taxon>
        <taxon>Dikarya</taxon>
        <taxon>Ascomycota</taxon>
        <taxon>Pezizomycotina</taxon>
        <taxon>Lecanoromycetes</taxon>
        <taxon>OSLEUM clade</taxon>
        <taxon>Lecanoromycetidae</taxon>
        <taxon>Lecanorales</taxon>
        <taxon>Lecanorineae</taxon>
        <taxon>Parmeliaceae</taxon>
        <taxon>Letharia</taxon>
    </lineage>
</organism>
<comment type="caution">
    <text evidence="1">The sequence shown here is derived from an EMBL/GenBank/DDBJ whole genome shotgun (WGS) entry which is preliminary data.</text>
</comment>
<evidence type="ECO:0000313" key="1">
    <source>
        <dbReference type="EMBL" id="KAF6218389.1"/>
    </source>
</evidence>
<evidence type="ECO:0000313" key="2">
    <source>
        <dbReference type="Proteomes" id="UP000593566"/>
    </source>
</evidence>
<gene>
    <name evidence="1" type="ORF">HO133_005736</name>
</gene>
<name>A0A8H6F8C5_9LECA</name>
<keyword evidence="2" id="KW-1185">Reference proteome</keyword>
<reference evidence="1 2" key="1">
    <citation type="journal article" date="2020" name="Genomics">
        <title>Complete, high-quality genomes from long-read metagenomic sequencing of two wolf lichen thalli reveals enigmatic genome architecture.</title>
        <authorList>
            <person name="McKenzie S.K."/>
            <person name="Walston R.F."/>
            <person name="Allen J.L."/>
        </authorList>
    </citation>
    <scope>NUCLEOTIDE SEQUENCE [LARGE SCALE GENOMIC DNA]</scope>
    <source>
        <strain evidence="1">WasteWater1</strain>
    </source>
</reference>
<dbReference type="EMBL" id="JACCJB010000022">
    <property type="protein sequence ID" value="KAF6218389.1"/>
    <property type="molecule type" value="Genomic_DNA"/>
</dbReference>
<dbReference type="AlphaFoldDB" id="A0A8H6F8C5"/>